<dbReference type="PROSITE" id="PS50011">
    <property type="entry name" value="PROTEIN_KINASE_DOM"/>
    <property type="match status" value="1"/>
</dbReference>
<dbReference type="GO" id="GO:0004672">
    <property type="term" value="F:protein kinase activity"/>
    <property type="evidence" value="ECO:0007669"/>
    <property type="project" value="InterPro"/>
</dbReference>
<dbReference type="Proteomes" id="UP000539372">
    <property type="component" value="Unassembled WGS sequence"/>
</dbReference>
<dbReference type="Gene3D" id="1.10.510.10">
    <property type="entry name" value="Transferase(Phosphotransferase) domain 1"/>
    <property type="match status" value="1"/>
</dbReference>
<dbReference type="PANTHER" id="PTHR23257">
    <property type="entry name" value="SERINE-THREONINE PROTEIN KINASE"/>
    <property type="match status" value="1"/>
</dbReference>
<dbReference type="GO" id="GO:0005737">
    <property type="term" value="C:cytoplasm"/>
    <property type="evidence" value="ECO:0007669"/>
    <property type="project" value="TreeGrafter"/>
</dbReference>
<dbReference type="EMBL" id="JABBNT010000002">
    <property type="protein sequence ID" value="NMM44423.1"/>
    <property type="molecule type" value="Genomic_DNA"/>
</dbReference>
<name>A0A7Y0HFC1_9PROT</name>
<sequence>MTSRPDILDDSGTPIPLGAKLSESGEATLYRHGGQDGHLIKLHHRTDAAQRRKLERVVSHRPEDPSLDPDHRNFAWPLETVRNMRGDAVGVILPEVADARSLTVLANPKLRVRHAAEMNLHFLHAVAANIAFLFDCLHDQGFIVGDIRPENILIDKRARVTLIDCDSIQFRDTDGTVHLCPVGTEGFTAPEWIGRRFDSGPRTDSADRFGLAVLLYQLLTGSHPWTGEWMGGGEPPPRDHLIRSGDWPYRAGAKLRPIPGLPGPDTLSPELADLFRQAFVAGATDPDRRPSPSDWQAAACLALADLETCAANSNHLYDVSIDTCPWCARVHHGLPDIFPPAKGQTDPFAALILAFDRAMARGDSRMARDLWHGNPVLQRRAELHSLHSRLAEMDAALTALDQWRIAQNNGDTGMLASLSGMLPLLSDSSFFRHEADHDPIAIRRSIEAADDATLSIPPIPARPILSESVSVPPASQPVRTEAASVRRMPPMQAREGTQHAITLSYRISPGWSGLRPPSLIVSVSRPARIPPLTLIDTETGHVLCSIAAMRIRGETAIPLDHPAQRVLAELIVPNLEHIQINEYICIAHPPKRQRYLGPAAGSLLRPAFLAP</sequence>
<accession>A0A7Y0HFC1</accession>
<dbReference type="InterPro" id="IPR000719">
    <property type="entry name" value="Prot_kinase_dom"/>
</dbReference>
<dbReference type="SUPFAM" id="SSF56112">
    <property type="entry name" value="Protein kinase-like (PK-like)"/>
    <property type="match status" value="1"/>
</dbReference>
<feature type="domain" description="Protein kinase" evidence="1">
    <location>
        <begin position="15"/>
        <end position="301"/>
    </location>
</feature>
<organism evidence="2 3">
    <name type="scientific">Pacificispira spongiicola</name>
    <dbReference type="NCBI Taxonomy" id="2729598"/>
    <lineage>
        <taxon>Bacteria</taxon>
        <taxon>Pseudomonadati</taxon>
        <taxon>Pseudomonadota</taxon>
        <taxon>Alphaproteobacteria</taxon>
        <taxon>Rhodospirillales</taxon>
        <taxon>Rhodospirillaceae</taxon>
        <taxon>Pacificispira</taxon>
    </lineage>
</organism>
<dbReference type="SMART" id="SM00220">
    <property type="entry name" value="S_TKc"/>
    <property type="match status" value="1"/>
</dbReference>
<protein>
    <recommendedName>
        <fullName evidence="1">Protein kinase domain-containing protein</fullName>
    </recommendedName>
</protein>
<proteinExistence type="predicted"/>
<dbReference type="Pfam" id="PF00069">
    <property type="entry name" value="Pkinase"/>
    <property type="match status" value="1"/>
</dbReference>
<gene>
    <name evidence="2" type="ORF">HH303_08025</name>
</gene>
<dbReference type="GO" id="GO:0005524">
    <property type="term" value="F:ATP binding"/>
    <property type="evidence" value="ECO:0007669"/>
    <property type="project" value="InterPro"/>
</dbReference>
<comment type="caution">
    <text evidence="2">The sequence shown here is derived from an EMBL/GenBank/DDBJ whole genome shotgun (WGS) entry which is preliminary data.</text>
</comment>
<dbReference type="InterPro" id="IPR050167">
    <property type="entry name" value="Ser_Thr_protein_kinase"/>
</dbReference>
<dbReference type="AlphaFoldDB" id="A0A7Y0HFC1"/>
<dbReference type="PANTHER" id="PTHR23257:SF963">
    <property type="entry name" value="AT08303P"/>
    <property type="match status" value="1"/>
</dbReference>
<keyword evidence="3" id="KW-1185">Reference proteome</keyword>
<evidence type="ECO:0000313" key="2">
    <source>
        <dbReference type="EMBL" id="NMM44423.1"/>
    </source>
</evidence>
<evidence type="ECO:0000259" key="1">
    <source>
        <dbReference type="PROSITE" id="PS50011"/>
    </source>
</evidence>
<dbReference type="RefSeq" id="WP_169624712.1">
    <property type="nucleotide sequence ID" value="NZ_JABBNT010000002.1"/>
</dbReference>
<dbReference type="GO" id="GO:0007165">
    <property type="term" value="P:signal transduction"/>
    <property type="evidence" value="ECO:0007669"/>
    <property type="project" value="TreeGrafter"/>
</dbReference>
<reference evidence="2 3" key="1">
    <citation type="submission" date="2020-04" db="EMBL/GenBank/DDBJ databases">
        <title>Rhodospirillaceae bacterium KN72 isolated from deep sea.</title>
        <authorList>
            <person name="Zhang D.-C."/>
        </authorList>
    </citation>
    <scope>NUCLEOTIDE SEQUENCE [LARGE SCALE GENOMIC DNA]</scope>
    <source>
        <strain evidence="2 3">KN72</strain>
    </source>
</reference>
<evidence type="ECO:0000313" key="3">
    <source>
        <dbReference type="Proteomes" id="UP000539372"/>
    </source>
</evidence>
<dbReference type="InterPro" id="IPR011009">
    <property type="entry name" value="Kinase-like_dom_sf"/>
</dbReference>